<dbReference type="EMBL" id="CAJOAY010014350">
    <property type="protein sequence ID" value="CAF4277238.1"/>
    <property type="molecule type" value="Genomic_DNA"/>
</dbReference>
<accession>A0A820GHI0</accession>
<evidence type="ECO:0000313" key="2">
    <source>
        <dbReference type="EMBL" id="CAF4277238.1"/>
    </source>
</evidence>
<evidence type="ECO:0000313" key="3">
    <source>
        <dbReference type="Proteomes" id="UP000663881"/>
    </source>
</evidence>
<protein>
    <submittedName>
        <fullName evidence="2">Uncharacterized protein</fullName>
    </submittedName>
</protein>
<feature type="coiled-coil region" evidence="1">
    <location>
        <begin position="15"/>
        <end position="42"/>
    </location>
</feature>
<reference evidence="2" key="1">
    <citation type="submission" date="2021-02" db="EMBL/GenBank/DDBJ databases">
        <authorList>
            <person name="Nowell W R."/>
        </authorList>
    </citation>
    <scope>NUCLEOTIDE SEQUENCE</scope>
</reference>
<keyword evidence="1" id="KW-0175">Coiled coil</keyword>
<sequence length="42" mass="4794">MESSNTTTSPLLNHAVRIRAKNVELRKKITQLESDIQLITKD</sequence>
<gene>
    <name evidence="2" type="ORF">OKA104_LOCUS44989</name>
</gene>
<proteinExistence type="predicted"/>
<evidence type="ECO:0000256" key="1">
    <source>
        <dbReference type="SAM" id="Coils"/>
    </source>
</evidence>
<dbReference type="AlphaFoldDB" id="A0A820GHI0"/>
<organism evidence="2 3">
    <name type="scientific">Adineta steineri</name>
    <dbReference type="NCBI Taxonomy" id="433720"/>
    <lineage>
        <taxon>Eukaryota</taxon>
        <taxon>Metazoa</taxon>
        <taxon>Spiralia</taxon>
        <taxon>Gnathifera</taxon>
        <taxon>Rotifera</taxon>
        <taxon>Eurotatoria</taxon>
        <taxon>Bdelloidea</taxon>
        <taxon>Adinetida</taxon>
        <taxon>Adinetidae</taxon>
        <taxon>Adineta</taxon>
    </lineage>
</organism>
<name>A0A820GHI0_9BILA</name>
<comment type="caution">
    <text evidence="2">The sequence shown here is derived from an EMBL/GenBank/DDBJ whole genome shotgun (WGS) entry which is preliminary data.</text>
</comment>
<feature type="non-terminal residue" evidence="2">
    <location>
        <position position="42"/>
    </location>
</feature>
<dbReference type="Proteomes" id="UP000663881">
    <property type="component" value="Unassembled WGS sequence"/>
</dbReference>